<evidence type="ECO:0008006" key="3">
    <source>
        <dbReference type="Google" id="ProtNLM"/>
    </source>
</evidence>
<sequence>MKIVLQHDLENLKQCLLDTAGIHSVTPAIFRDLSFLIYKSTKKQVSDSTLKRIFGFAAYTFQPSLYTLNVLAEFCGFASWGEFCAKNKQTALASGRTNELPTESDVLYKASEISHHTLQALKNKSGIPFSLTIPRDFLDEHLEIFSHTEYPVTILTAPAGYGKTIGLCHWVEEQLNFNRKENNGNIILFLSGKVLNRISNQEDLHHWLLALLGIPMGNIMLADNFQQQIKEHKFYLIIDSFDNTSFNEEQLDTLFSMLTDVISIYQGNPNFKIILTMRSPSWLNFKRGLQLQNKLDDCFVGFMSDQNEESNVSLFTGHEIQLISNKIKPGVKLSPTLDSEIVSLFGYPLFFQYYYQKHPKNFALNELDVFSTYEVIYNFILDKIYTGRYCTEKVLLIHLLIEQGRFKKGNFCVDKIKVYEELKNYNAAYQDMISIGIIREINFSDESGYTECIEFVHERILTYCIAAKLIYDNEDAFDEKLIDRISLTFESKIRLRILKWCIFIALKNKQYSIFDALPRIELVASEKARLIKFLSKVIEQGFFNTNTDEADETPFDITRPGLFNYFLGIEFISPEYSEALQSLLKLNLQDSSKIWIHTSVAINHVISLNAEGLESSIASLKRFPAEAFSTFHINPLNCIETLYFYLKYNVVKKEALAEITHFCFNPPTNRKQLNQLGSNYVLNLLALHTLSVAGSPQKVLRFIRVLHNIHHQNDHFVPEYHFFLLINKAHIYVDLGKIAEASSIYELLMMDYRDDENKFTPYMRACLDNLAAHLIRFTADQQHISNVVERMANTIEPSNYKLMQVNTLAYYLVADKNDQGSSAYKTLYFKFIKIMRSNGFNPKSFVHYYDELNPQDNFTSTIIRQTL</sequence>
<dbReference type="EMBL" id="CP117167">
    <property type="protein sequence ID" value="WCT11893.1"/>
    <property type="molecule type" value="Genomic_DNA"/>
</dbReference>
<evidence type="ECO:0000313" key="1">
    <source>
        <dbReference type="EMBL" id="WCT11893.1"/>
    </source>
</evidence>
<name>A0ABY7T6Q2_9SPHI</name>
<dbReference type="SUPFAM" id="SSF52540">
    <property type="entry name" value="P-loop containing nucleoside triphosphate hydrolases"/>
    <property type="match status" value="1"/>
</dbReference>
<dbReference type="RefSeq" id="WP_273630091.1">
    <property type="nucleotide sequence ID" value="NZ_CP117167.1"/>
</dbReference>
<protein>
    <recommendedName>
        <fullName evidence="3">NACHT domain-containing protein</fullName>
    </recommendedName>
</protein>
<evidence type="ECO:0000313" key="2">
    <source>
        <dbReference type="Proteomes" id="UP001216139"/>
    </source>
</evidence>
<keyword evidence="2" id="KW-1185">Reference proteome</keyword>
<reference evidence="1 2" key="1">
    <citation type="submission" date="2023-02" db="EMBL/GenBank/DDBJ databases">
        <title>Genome sequence of Mucilaginibacter jinjuensis strain KACC 16571.</title>
        <authorList>
            <person name="Kim S."/>
            <person name="Heo J."/>
            <person name="Kwon S.-W."/>
        </authorList>
    </citation>
    <scope>NUCLEOTIDE SEQUENCE [LARGE SCALE GENOMIC DNA]</scope>
    <source>
        <strain evidence="1 2">KACC 16571</strain>
    </source>
</reference>
<dbReference type="Proteomes" id="UP001216139">
    <property type="component" value="Chromosome"/>
</dbReference>
<proteinExistence type="predicted"/>
<gene>
    <name evidence="1" type="ORF">PQO05_24475</name>
</gene>
<accession>A0ABY7T6Q2</accession>
<organism evidence="1 2">
    <name type="scientific">Mucilaginibacter jinjuensis</name>
    <dbReference type="NCBI Taxonomy" id="1176721"/>
    <lineage>
        <taxon>Bacteria</taxon>
        <taxon>Pseudomonadati</taxon>
        <taxon>Bacteroidota</taxon>
        <taxon>Sphingobacteriia</taxon>
        <taxon>Sphingobacteriales</taxon>
        <taxon>Sphingobacteriaceae</taxon>
        <taxon>Mucilaginibacter</taxon>
    </lineage>
</organism>
<dbReference type="InterPro" id="IPR027417">
    <property type="entry name" value="P-loop_NTPase"/>
</dbReference>